<keyword evidence="2" id="KW-1185">Reference proteome</keyword>
<dbReference type="AlphaFoldDB" id="A0A7R8CW64"/>
<sequence length="99" mass="11584">MVKQVWRDVVEYSSDEALGSKSWGIDSMGDLVKSWKEERVRKQSINIKPSDMLSLPQKQSCLSNFRSFCFAKINLPRNPFLKDMAELQIYHDELKKFPD</sequence>
<evidence type="ECO:0000313" key="2">
    <source>
        <dbReference type="Proteomes" id="UP000675881"/>
    </source>
</evidence>
<reference evidence="1" key="1">
    <citation type="submission" date="2021-02" db="EMBL/GenBank/DDBJ databases">
        <authorList>
            <person name="Bekaert M."/>
        </authorList>
    </citation>
    <scope>NUCLEOTIDE SEQUENCE</scope>
    <source>
        <strain evidence="1">IoA-00</strain>
    </source>
</reference>
<accession>A0A7R8CW64</accession>
<dbReference type="Proteomes" id="UP000675881">
    <property type="component" value="Chromosome 5"/>
</dbReference>
<proteinExistence type="predicted"/>
<gene>
    <name evidence="1" type="ORF">LSAA_10127</name>
</gene>
<dbReference type="EMBL" id="HG994584">
    <property type="protein sequence ID" value="CAF2950432.1"/>
    <property type="molecule type" value="Genomic_DNA"/>
</dbReference>
<protein>
    <submittedName>
        <fullName evidence="1">(salmon louse) hypothetical protein</fullName>
    </submittedName>
</protein>
<name>A0A7R8CW64_LEPSM</name>
<evidence type="ECO:0000313" key="1">
    <source>
        <dbReference type="EMBL" id="CAF2950432.1"/>
    </source>
</evidence>
<organism evidence="1 2">
    <name type="scientific">Lepeophtheirus salmonis</name>
    <name type="common">Salmon louse</name>
    <name type="synonym">Caligus salmonis</name>
    <dbReference type="NCBI Taxonomy" id="72036"/>
    <lineage>
        <taxon>Eukaryota</taxon>
        <taxon>Metazoa</taxon>
        <taxon>Ecdysozoa</taxon>
        <taxon>Arthropoda</taxon>
        <taxon>Crustacea</taxon>
        <taxon>Multicrustacea</taxon>
        <taxon>Hexanauplia</taxon>
        <taxon>Copepoda</taxon>
        <taxon>Siphonostomatoida</taxon>
        <taxon>Caligidae</taxon>
        <taxon>Lepeophtheirus</taxon>
    </lineage>
</organism>